<accession>A0A4S4LUX9</accession>
<proteinExistence type="predicted"/>
<protein>
    <submittedName>
        <fullName evidence="1">Uncharacterized protein</fullName>
    </submittedName>
</protein>
<dbReference type="Proteomes" id="UP000310158">
    <property type="component" value="Unassembled WGS sequence"/>
</dbReference>
<organism evidence="1 2">
    <name type="scientific">Bondarzewia mesenterica</name>
    <dbReference type="NCBI Taxonomy" id="1095465"/>
    <lineage>
        <taxon>Eukaryota</taxon>
        <taxon>Fungi</taxon>
        <taxon>Dikarya</taxon>
        <taxon>Basidiomycota</taxon>
        <taxon>Agaricomycotina</taxon>
        <taxon>Agaricomycetes</taxon>
        <taxon>Russulales</taxon>
        <taxon>Bondarzewiaceae</taxon>
        <taxon>Bondarzewia</taxon>
    </lineage>
</organism>
<gene>
    <name evidence="1" type="ORF">EW146_g4303</name>
</gene>
<dbReference type="AlphaFoldDB" id="A0A4S4LUX9"/>
<keyword evidence="2" id="KW-1185">Reference proteome</keyword>
<reference evidence="1 2" key="1">
    <citation type="submission" date="2019-02" db="EMBL/GenBank/DDBJ databases">
        <title>Genome sequencing of the rare red list fungi Bondarzewia mesenterica.</title>
        <authorList>
            <person name="Buettner E."/>
            <person name="Kellner H."/>
        </authorList>
    </citation>
    <scope>NUCLEOTIDE SEQUENCE [LARGE SCALE GENOMIC DNA]</scope>
    <source>
        <strain evidence="1 2">DSM 108281</strain>
    </source>
</reference>
<comment type="caution">
    <text evidence="1">The sequence shown here is derived from an EMBL/GenBank/DDBJ whole genome shotgun (WGS) entry which is preliminary data.</text>
</comment>
<evidence type="ECO:0000313" key="1">
    <source>
        <dbReference type="EMBL" id="THH16324.1"/>
    </source>
</evidence>
<sequence length="234" mass="26906">MYSSTYNASVYYENYDHYGVDWDRVDHYTEYVGTSQASSPPVATTRHWHSAYVDSVSYKRHSDSLAWYPYQENDTGIQNHARSWFSLISSEDTTTRTDRHQQQSAVGSKVLKVDHDDLEDGEIEVEDGEIDEDDDWTAPHLPQSWSSCTTEHRYQRFRPEDGSDLHHASRFDSYDKISATHTSPQLPWRMTKAYAPSSEYACRCGQGFAEQSSILQHLPCSDFQLSDLQGRVAL</sequence>
<name>A0A4S4LUX9_9AGAM</name>
<evidence type="ECO:0000313" key="2">
    <source>
        <dbReference type="Proteomes" id="UP000310158"/>
    </source>
</evidence>
<dbReference type="EMBL" id="SGPL01000163">
    <property type="protein sequence ID" value="THH16324.1"/>
    <property type="molecule type" value="Genomic_DNA"/>
</dbReference>